<keyword evidence="9" id="KW-0739">Sodium transport</keyword>
<reference evidence="14" key="1">
    <citation type="submission" date="2021-01" db="EMBL/GenBank/DDBJ databases">
        <authorList>
            <person name="Corre E."/>
            <person name="Pelletier E."/>
            <person name="Niang G."/>
            <person name="Scheremetjew M."/>
            <person name="Finn R."/>
            <person name="Kale V."/>
            <person name="Holt S."/>
            <person name="Cochrane G."/>
            <person name="Meng A."/>
            <person name="Brown T."/>
            <person name="Cohen L."/>
        </authorList>
    </citation>
    <scope>NUCLEOTIDE SEQUENCE</scope>
    <source>
        <strain evidence="14">RCC1614</strain>
    </source>
</reference>
<dbReference type="GO" id="GO:0006814">
    <property type="term" value="P:sodium ion transport"/>
    <property type="evidence" value="ECO:0007669"/>
    <property type="project" value="UniProtKB-KW"/>
</dbReference>
<keyword evidence="7" id="KW-0406">Ion transport</keyword>
<feature type="transmembrane region" description="Helical" evidence="12">
    <location>
        <begin position="413"/>
        <end position="433"/>
    </location>
</feature>
<feature type="transmembrane region" description="Helical" evidence="12">
    <location>
        <begin position="195"/>
        <end position="213"/>
    </location>
</feature>
<accession>A0A7R9Y7F7</accession>
<evidence type="ECO:0000256" key="9">
    <source>
        <dbReference type="ARBA" id="ARBA00023201"/>
    </source>
</evidence>
<proteinExistence type="inferred from homology"/>
<feature type="transmembrane region" description="Helical" evidence="12">
    <location>
        <begin position="387"/>
        <end position="406"/>
    </location>
</feature>
<organism evidence="14">
    <name type="scientific">Micromonas pusilla</name>
    <name type="common">Picoplanktonic green alga</name>
    <name type="synonym">Chromulina pusilla</name>
    <dbReference type="NCBI Taxonomy" id="38833"/>
    <lineage>
        <taxon>Eukaryota</taxon>
        <taxon>Viridiplantae</taxon>
        <taxon>Chlorophyta</taxon>
        <taxon>Mamiellophyceae</taxon>
        <taxon>Mamiellales</taxon>
        <taxon>Mamiellaceae</taxon>
        <taxon>Micromonas</taxon>
    </lineage>
</organism>
<keyword evidence="2" id="KW-0813">Transport</keyword>
<keyword evidence="4 12" id="KW-0812">Transmembrane</keyword>
<dbReference type="GO" id="GO:0015297">
    <property type="term" value="F:antiporter activity"/>
    <property type="evidence" value="ECO:0007669"/>
    <property type="project" value="UniProtKB-KW"/>
</dbReference>
<evidence type="ECO:0000256" key="2">
    <source>
        <dbReference type="ARBA" id="ARBA00022448"/>
    </source>
</evidence>
<evidence type="ECO:0000256" key="4">
    <source>
        <dbReference type="ARBA" id="ARBA00022692"/>
    </source>
</evidence>
<feature type="transmembrane region" description="Helical" evidence="12">
    <location>
        <begin position="131"/>
        <end position="148"/>
    </location>
</feature>
<feature type="transmembrane region" description="Helical" evidence="12">
    <location>
        <begin position="312"/>
        <end position="333"/>
    </location>
</feature>
<feature type="transmembrane region" description="Helical" evidence="12">
    <location>
        <begin position="169"/>
        <end position="189"/>
    </location>
</feature>
<evidence type="ECO:0000313" key="14">
    <source>
        <dbReference type="EMBL" id="CAD8247737.1"/>
    </source>
</evidence>
<evidence type="ECO:0000256" key="3">
    <source>
        <dbReference type="ARBA" id="ARBA00022449"/>
    </source>
</evidence>
<evidence type="ECO:0000256" key="8">
    <source>
        <dbReference type="ARBA" id="ARBA00023136"/>
    </source>
</evidence>
<keyword evidence="5 12" id="KW-1133">Transmembrane helix</keyword>
<evidence type="ECO:0000256" key="6">
    <source>
        <dbReference type="ARBA" id="ARBA00023053"/>
    </source>
</evidence>
<dbReference type="PANTHER" id="PTHR43269">
    <property type="entry name" value="SODIUM/PROTON ANTIPORTER 1-RELATED"/>
    <property type="match status" value="1"/>
</dbReference>
<dbReference type="NCBIfam" id="NF038006">
    <property type="entry name" value="NhaD_1"/>
    <property type="match status" value="1"/>
</dbReference>
<feature type="transmembrane region" description="Helical" evidence="12">
    <location>
        <begin position="491"/>
        <end position="511"/>
    </location>
</feature>
<feature type="region of interest" description="Disordered" evidence="11">
    <location>
        <begin position="282"/>
        <end position="304"/>
    </location>
</feature>
<dbReference type="InterPro" id="IPR045016">
    <property type="entry name" value="NhaD-like"/>
</dbReference>
<name>A0A7R9Y7F7_MICPS</name>
<evidence type="ECO:0000256" key="7">
    <source>
        <dbReference type="ARBA" id="ARBA00023065"/>
    </source>
</evidence>
<evidence type="ECO:0000256" key="12">
    <source>
        <dbReference type="SAM" id="Phobius"/>
    </source>
</evidence>
<dbReference type="InterPro" id="IPR004680">
    <property type="entry name" value="Cit_transptr-like_dom"/>
</dbReference>
<sequence length="514" mass="53705">MVLLAVASVSSSLDARVHVVVDDDDLSRRRQPGDDDVPLDGAVAHHAGAVTAFITAKQSHGMTRTIHGVLAAVVFVVGYAAAVSEERIGRGFKKSIPITLAAGAIWLLVALGYKDKGHAVEIVTGAARHNLTEFVEVFLFLLVAMAFVNTMKKLNVFDAIRAWLVESGFSYRACFWITGLIAFCLSPIADNLTTAALMGAVVSSLVGGGNGGATKEDREFVSTCCVNVVVAANAGGAFSPFGDLTTLMVWQRGKLGLIDFPKLFAPALVCWLVPAAAMHSKVRSGSPPKLAASASEPGGGDDDASGELKPGAFVVIGIFVGTVVTTACFHSYAHLPPVLGMMTGLAVLNLYGWWKGREETGAGGAVPGADRALDIFKRLEQTEWDTLIFFFGIISCVGGLGAFGFLREISDQLFGAYGANASCVYLGALSAVLDNVPIMFSVLSTDPEMSSAQWLLLTLTVGVGGSLLSVGSAAGVGLMGAAPGYTFNSHLRWSGVVFVGYVASIATHFVVNGF</sequence>
<feature type="transmembrane region" description="Helical" evidence="12">
    <location>
        <begin position="220"/>
        <end position="240"/>
    </location>
</feature>
<keyword evidence="8 12" id="KW-0472">Membrane</keyword>
<keyword evidence="3" id="KW-0050">Antiport</keyword>
<evidence type="ECO:0000259" key="13">
    <source>
        <dbReference type="Pfam" id="PF03600"/>
    </source>
</evidence>
<dbReference type="EMBL" id="HBDY01014300">
    <property type="protein sequence ID" value="CAD8247737.1"/>
    <property type="molecule type" value="Transcribed_RNA"/>
</dbReference>
<evidence type="ECO:0000256" key="1">
    <source>
        <dbReference type="ARBA" id="ARBA00004141"/>
    </source>
</evidence>
<feature type="transmembrane region" description="Helical" evidence="12">
    <location>
        <begin position="453"/>
        <end position="479"/>
    </location>
</feature>
<comment type="similarity">
    <text evidence="10">Belongs to the NhaD Na(+)/H(+) (TC 2.A.62) antiporter family.</text>
</comment>
<dbReference type="PANTHER" id="PTHR43269:SF2">
    <property type="entry name" value="SODIUM_PROTON ANTIPORTER 1-RELATED"/>
    <property type="match status" value="1"/>
</dbReference>
<dbReference type="GO" id="GO:0016020">
    <property type="term" value="C:membrane"/>
    <property type="evidence" value="ECO:0007669"/>
    <property type="project" value="UniProtKB-SubCell"/>
</dbReference>
<evidence type="ECO:0000256" key="5">
    <source>
        <dbReference type="ARBA" id="ARBA00022989"/>
    </source>
</evidence>
<comment type="subcellular location">
    <subcellularLocation>
        <location evidence="1">Membrane</location>
        <topology evidence="1">Multi-pass membrane protein</topology>
    </subcellularLocation>
</comment>
<evidence type="ECO:0000256" key="11">
    <source>
        <dbReference type="SAM" id="MobiDB-lite"/>
    </source>
</evidence>
<dbReference type="Pfam" id="PF03600">
    <property type="entry name" value="CitMHS"/>
    <property type="match status" value="1"/>
</dbReference>
<feature type="transmembrane region" description="Helical" evidence="12">
    <location>
        <begin position="65"/>
        <end position="83"/>
    </location>
</feature>
<gene>
    <name evidence="14" type="ORF">MPUS1402_LOCUS10858</name>
</gene>
<dbReference type="AlphaFoldDB" id="A0A7R9Y7F7"/>
<feature type="transmembrane region" description="Helical" evidence="12">
    <location>
        <begin position="95"/>
        <end position="111"/>
    </location>
</feature>
<keyword evidence="6" id="KW-0915">Sodium</keyword>
<feature type="domain" description="Citrate transporter-like" evidence="13">
    <location>
        <begin position="99"/>
        <end position="462"/>
    </location>
</feature>
<protein>
    <recommendedName>
        <fullName evidence="13">Citrate transporter-like domain-containing protein</fullName>
    </recommendedName>
</protein>
<evidence type="ECO:0000256" key="10">
    <source>
        <dbReference type="ARBA" id="ARBA00025753"/>
    </source>
</evidence>